<dbReference type="AlphaFoldDB" id="A0A2V3ZG63"/>
<dbReference type="Proteomes" id="UP000253987">
    <property type="component" value="Unassembled WGS sequence"/>
</dbReference>
<keyword evidence="2" id="KW-1185">Reference proteome</keyword>
<accession>A0A2V3ZG63</accession>
<dbReference type="OrthoDB" id="426345at2"/>
<gene>
    <name evidence="1" type="ORF">DIT71_17440</name>
</gene>
<evidence type="ECO:0000313" key="1">
    <source>
        <dbReference type="EMBL" id="PXX88364.1"/>
    </source>
</evidence>
<dbReference type="EMBL" id="QFWX01000015">
    <property type="protein sequence ID" value="PXX88364.1"/>
    <property type="molecule type" value="Genomic_DNA"/>
</dbReference>
<organism evidence="1 2">
    <name type="scientific">Marinobacter vulgaris</name>
    <dbReference type="NCBI Taxonomy" id="1928331"/>
    <lineage>
        <taxon>Bacteria</taxon>
        <taxon>Pseudomonadati</taxon>
        <taxon>Pseudomonadota</taxon>
        <taxon>Gammaproteobacteria</taxon>
        <taxon>Pseudomonadales</taxon>
        <taxon>Marinobacteraceae</taxon>
        <taxon>Marinobacter</taxon>
    </lineage>
</organism>
<reference evidence="2" key="1">
    <citation type="submission" date="2018-05" db="EMBL/GenBank/DDBJ databases">
        <authorList>
            <person name="Lu D."/>
        </authorList>
    </citation>
    <scope>NUCLEOTIDE SEQUENCE [LARGE SCALE GENOMIC DNA]</scope>
    <source>
        <strain evidence="2">F01</strain>
    </source>
</reference>
<reference evidence="1 2" key="2">
    <citation type="submission" date="2018-06" db="EMBL/GenBank/DDBJ databases">
        <title>Marinobactersediminissp. nov, a moderately halophilic bacterium isolated from marine solar saltern.</title>
        <authorList>
            <person name="Zhang Y."/>
        </authorList>
    </citation>
    <scope>NUCLEOTIDE SEQUENCE [LARGE SCALE GENOMIC DNA]</scope>
    <source>
        <strain evidence="1 2">F01</strain>
    </source>
</reference>
<evidence type="ECO:0000313" key="2">
    <source>
        <dbReference type="Proteomes" id="UP000253987"/>
    </source>
</evidence>
<protein>
    <submittedName>
        <fullName evidence="1">Uncharacterized protein</fullName>
    </submittedName>
</protein>
<dbReference type="GO" id="GO:0001558">
    <property type="term" value="P:regulation of cell growth"/>
    <property type="evidence" value="ECO:0007669"/>
    <property type="project" value="InterPro"/>
</dbReference>
<name>A0A2V3ZG63_9GAMM</name>
<dbReference type="RefSeq" id="WP_114614507.1">
    <property type="nucleotide sequence ID" value="NZ_QFWX01000015.1"/>
</dbReference>
<dbReference type="Pfam" id="PF15937">
    <property type="entry name" value="PrlF_antitoxin"/>
    <property type="match status" value="1"/>
</dbReference>
<dbReference type="GO" id="GO:0003700">
    <property type="term" value="F:DNA-binding transcription factor activity"/>
    <property type="evidence" value="ECO:0007669"/>
    <property type="project" value="InterPro"/>
</dbReference>
<sequence>MPTNYEHDPIPDGFLSLLENDIQTTPQRLKAVTPELVARIEGLVGEVKIDLDAPIPGSFT</sequence>
<comment type="caution">
    <text evidence="1">The sequence shown here is derived from an EMBL/GenBank/DDBJ whole genome shotgun (WGS) entry which is preliminary data.</text>
</comment>
<dbReference type="InterPro" id="IPR031848">
    <property type="entry name" value="PrlF_antitoxin"/>
</dbReference>
<dbReference type="GO" id="GO:0097351">
    <property type="term" value="F:toxin sequestering activity"/>
    <property type="evidence" value="ECO:0007669"/>
    <property type="project" value="InterPro"/>
</dbReference>
<proteinExistence type="predicted"/>